<comment type="caution">
    <text evidence="2">The sequence shown here is derived from an EMBL/GenBank/DDBJ whole genome shotgun (WGS) entry which is preliminary data.</text>
</comment>
<feature type="non-terminal residue" evidence="2">
    <location>
        <position position="310"/>
    </location>
</feature>
<dbReference type="OrthoDB" id="4802432at2759"/>
<sequence length="310" mass="35817">YPTKRHEYIKSEAQWSDLTQEIRDKILEYDPGRFAGIRRDWQNAIEPRNFRVLQVGSDDQSLGNLAKTLHNKYWRQNYVKHMGFKIELTGPLHRESFETTNLEISASSPNDVGNSCGIEGLLDYWQQQQRYVFAPISLGDFSLPYVNCVTGFTVLLRLGLVGNLFIRSLDLEKLVICNIVGAIYFFAACTSRDVCSRKKPELINTLLSQDGRVAKKMPALRVMELYGAWRESAVVFRYLVTGNSAEITWVSTWEFKLGDETKYIWWDVAQLREDRLVLQFAPERHLRTYDGPSHFVHQWSVTRGLALHSS</sequence>
<protein>
    <recommendedName>
        <fullName evidence="1">DUF6546 domain-containing protein</fullName>
    </recommendedName>
</protein>
<gene>
    <name evidence="2" type="ORF">CABS02_05226</name>
</gene>
<dbReference type="InterPro" id="IPR046676">
    <property type="entry name" value="DUF6546"/>
</dbReference>
<dbReference type="AlphaFoldDB" id="A0A9P9XIK1"/>
<accession>A0A9P9XIK1</accession>
<reference evidence="2" key="1">
    <citation type="submission" date="2019-01" db="EMBL/GenBank/DDBJ databases">
        <title>Colletotrichum abscissum LGMF1257.</title>
        <authorList>
            <person name="Baroncelli R."/>
        </authorList>
    </citation>
    <scope>NUCLEOTIDE SEQUENCE</scope>
    <source>
        <strain evidence="2">Ca142</strain>
    </source>
</reference>
<evidence type="ECO:0000259" key="1">
    <source>
        <dbReference type="Pfam" id="PF20183"/>
    </source>
</evidence>
<feature type="domain" description="DUF6546" evidence="1">
    <location>
        <begin position="163"/>
        <end position="277"/>
    </location>
</feature>
<name>A0A9P9XIK1_9PEZI</name>
<dbReference type="Proteomes" id="UP001056436">
    <property type="component" value="Unassembled WGS sequence"/>
</dbReference>
<evidence type="ECO:0000313" key="2">
    <source>
        <dbReference type="EMBL" id="KAI3554409.1"/>
    </source>
</evidence>
<keyword evidence="3" id="KW-1185">Reference proteome</keyword>
<evidence type="ECO:0000313" key="3">
    <source>
        <dbReference type="Proteomes" id="UP001056436"/>
    </source>
</evidence>
<dbReference type="Pfam" id="PF20183">
    <property type="entry name" value="DUF6546"/>
    <property type="match status" value="1"/>
</dbReference>
<organism evidence="2 3">
    <name type="scientific">Colletotrichum abscissum</name>
    <dbReference type="NCBI Taxonomy" id="1671311"/>
    <lineage>
        <taxon>Eukaryota</taxon>
        <taxon>Fungi</taxon>
        <taxon>Dikarya</taxon>
        <taxon>Ascomycota</taxon>
        <taxon>Pezizomycotina</taxon>
        <taxon>Sordariomycetes</taxon>
        <taxon>Hypocreomycetidae</taxon>
        <taxon>Glomerellales</taxon>
        <taxon>Glomerellaceae</taxon>
        <taxon>Colletotrichum</taxon>
        <taxon>Colletotrichum acutatum species complex</taxon>
    </lineage>
</organism>
<dbReference type="EMBL" id="SDAQ01000023">
    <property type="protein sequence ID" value="KAI3554409.1"/>
    <property type="molecule type" value="Genomic_DNA"/>
</dbReference>
<proteinExistence type="predicted"/>